<dbReference type="RefSeq" id="WP_089207415.1">
    <property type="nucleotide sequence ID" value="NZ_FZOD01000009.1"/>
</dbReference>
<feature type="transmembrane region" description="Helical" evidence="2">
    <location>
        <begin position="151"/>
        <end position="169"/>
    </location>
</feature>
<protein>
    <submittedName>
        <fullName evidence="3">Predicted arabinose efflux permease, MFS family</fullName>
    </submittedName>
</protein>
<feature type="transmembrane region" description="Helical" evidence="2">
    <location>
        <begin position="320"/>
        <end position="339"/>
    </location>
</feature>
<dbReference type="EMBL" id="FZOD01000009">
    <property type="protein sequence ID" value="SNS41717.1"/>
    <property type="molecule type" value="Genomic_DNA"/>
</dbReference>
<dbReference type="AlphaFoldDB" id="A0A239EAV2"/>
<dbReference type="Pfam" id="PF07690">
    <property type="entry name" value="MFS_1"/>
    <property type="match status" value="1"/>
</dbReference>
<proteinExistence type="predicted"/>
<feature type="transmembrane region" description="Helical" evidence="2">
    <location>
        <begin position="53"/>
        <end position="71"/>
    </location>
</feature>
<feature type="transmembrane region" description="Helical" evidence="2">
    <location>
        <begin position="384"/>
        <end position="404"/>
    </location>
</feature>
<dbReference type="OrthoDB" id="350307at2"/>
<dbReference type="Gene3D" id="1.20.1250.20">
    <property type="entry name" value="MFS general substrate transporter like domains"/>
    <property type="match status" value="1"/>
</dbReference>
<evidence type="ECO:0000313" key="4">
    <source>
        <dbReference type="Proteomes" id="UP000198282"/>
    </source>
</evidence>
<keyword evidence="4" id="KW-1185">Reference proteome</keyword>
<sequence length="466" mass="48315">MNISFLRAPDTRDARAKRLAATFYTYTFFDQFILLYPFYALLFVDTGLSTAEISSLLVIWSVTAIVTEVPSGVWADVVSRRRLLALAPLLAATGFALWVVAPSYWVFAAGFVLWGTSGALQSGATEALVYTELDRLGAADRYAAITGRAHAIATAAVMASMAVAAPLFALGGYPLVGAASVLACVLATAVATTFPEHRERAGKSEESEEETSPGGYAAILRDGLREVRAHRSIRRALLLVAVVTALWGALEEYIPLLAVGTGVAEHVVPLLVLLVSAGTAVGGVLAATGRRFTDRALAGILGFGALALAAGAASGLAVGFVVIAAAFCAFQMASVLAAVRLQQSITGPARATVTSLAGLGVDVIAILFYGGYAAASTVTGNATIFAVSAVPYAVVALVLFFGGFRSRRTAARTDLGDSRIEVNHTDLGGSQKAADRTDLGGPQRAADRTDLGDPQMGVNRTDLGGP</sequence>
<feature type="transmembrane region" description="Helical" evidence="2">
    <location>
        <begin position="175"/>
        <end position="194"/>
    </location>
</feature>
<keyword evidence="2" id="KW-1133">Transmembrane helix</keyword>
<reference evidence="3 4" key="1">
    <citation type="submission" date="2017-06" db="EMBL/GenBank/DDBJ databases">
        <authorList>
            <person name="Kim H.J."/>
            <person name="Triplett B.A."/>
        </authorList>
    </citation>
    <scope>NUCLEOTIDE SEQUENCE [LARGE SCALE GENOMIC DNA]</scope>
    <source>
        <strain evidence="3 4">CGMCC 4.2132</strain>
    </source>
</reference>
<keyword evidence="2" id="KW-0812">Transmembrane</keyword>
<dbReference type="PANTHER" id="PTHR23530">
    <property type="entry name" value="TRANSPORT PROTEIN-RELATED"/>
    <property type="match status" value="1"/>
</dbReference>
<evidence type="ECO:0000256" key="1">
    <source>
        <dbReference type="SAM" id="MobiDB-lite"/>
    </source>
</evidence>
<dbReference type="InterPro" id="IPR011701">
    <property type="entry name" value="MFS"/>
</dbReference>
<feature type="transmembrane region" description="Helical" evidence="2">
    <location>
        <begin position="270"/>
        <end position="289"/>
    </location>
</feature>
<dbReference type="GO" id="GO:0022857">
    <property type="term" value="F:transmembrane transporter activity"/>
    <property type="evidence" value="ECO:0007669"/>
    <property type="project" value="InterPro"/>
</dbReference>
<name>A0A239EAV2_9ACTN</name>
<feature type="transmembrane region" description="Helical" evidence="2">
    <location>
        <begin position="83"/>
        <end position="101"/>
    </location>
</feature>
<dbReference type="SUPFAM" id="SSF103473">
    <property type="entry name" value="MFS general substrate transporter"/>
    <property type="match status" value="1"/>
</dbReference>
<feature type="region of interest" description="Disordered" evidence="1">
    <location>
        <begin position="422"/>
        <end position="466"/>
    </location>
</feature>
<gene>
    <name evidence="3" type="ORF">SAMN05216276_100951</name>
</gene>
<feature type="transmembrane region" description="Helical" evidence="2">
    <location>
        <begin position="107"/>
        <end position="130"/>
    </location>
</feature>
<organism evidence="3 4">
    <name type="scientific">Streptosporangium subroseum</name>
    <dbReference type="NCBI Taxonomy" id="106412"/>
    <lineage>
        <taxon>Bacteria</taxon>
        <taxon>Bacillati</taxon>
        <taxon>Actinomycetota</taxon>
        <taxon>Actinomycetes</taxon>
        <taxon>Streptosporangiales</taxon>
        <taxon>Streptosporangiaceae</taxon>
        <taxon>Streptosporangium</taxon>
    </lineage>
</organism>
<feature type="transmembrane region" description="Helical" evidence="2">
    <location>
        <begin position="296"/>
        <end position="314"/>
    </location>
</feature>
<keyword evidence="2" id="KW-0472">Membrane</keyword>
<evidence type="ECO:0000256" key="2">
    <source>
        <dbReference type="SAM" id="Phobius"/>
    </source>
</evidence>
<feature type="transmembrane region" description="Helical" evidence="2">
    <location>
        <begin position="351"/>
        <end position="372"/>
    </location>
</feature>
<evidence type="ECO:0000313" key="3">
    <source>
        <dbReference type="EMBL" id="SNS41717.1"/>
    </source>
</evidence>
<dbReference type="InterPro" id="IPR053160">
    <property type="entry name" value="MFS_DHA3_Transporter"/>
</dbReference>
<dbReference type="Proteomes" id="UP000198282">
    <property type="component" value="Unassembled WGS sequence"/>
</dbReference>
<dbReference type="PANTHER" id="PTHR23530:SF1">
    <property type="entry name" value="PERMEASE, MAJOR FACILITATOR SUPERFAMILY-RELATED"/>
    <property type="match status" value="1"/>
</dbReference>
<dbReference type="InterPro" id="IPR036259">
    <property type="entry name" value="MFS_trans_sf"/>
</dbReference>
<feature type="transmembrane region" description="Helical" evidence="2">
    <location>
        <begin position="233"/>
        <end position="250"/>
    </location>
</feature>
<feature type="transmembrane region" description="Helical" evidence="2">
    <location>
        <begin position="21"/>
        <end position="41"/>
    </location>
</feature>
<accession>A0A239EAV2</accession>